<evidence type="ECO:0000313" key="2">
    <source>
        <dbReference type="Proteomes" id="UP001348098"/>
    </source>
</evidence>
<reference evidence="1 2" key="1">
    <citation type="submission" date="2023-12" db="EMBL/GenBank/DDBJ databases">
        <title>novel species in genus Nocarida.</title>
        <authorList>
            <person name="Li Z."/>
        </authorList>
    </citation>
    <scope>NUCLEOTIDE SEQUENCE [LARGE SCALE GENOMIC DNA]</scope>
    <source>
        <strain evidence="1 2">CDC186</strain>
    </source>
</reference>
<dbReference type="Proteomes" id="UP001348098">
    <property type="component" value="Unassembled WGS sequence"/>
</dbReference>
<keyword evidence="2" id="KW-1185">Reference proteome</keyword>
<comment type="caution">
    <text evidence="1">The sequence shown here is derived from an EMBL/GenBank/DDBJ whole genome shotgun (WGS) entry which is preliminary data.</text>
</comment>
<accession>A0ABU6ATP6</accession>
<protein>
    <recommendedName>
        <fullName evidence="3">PE domain-containing protein</fullName>
    </recommendedName>
</protein>
<evidence type="ECO:0008006" key="3">
    <source>
        <dbReference type="Google" id="ProtNLM"/>
    </source>
</evidence>
<organism evidence="1 2">
    <name type="scientific">Nocardia implantans</name>
    <dbReference type="NCBI Taxonomy" id="3108168"/>
    <lineage>
        <taxon>Bacteria</taxon>
        <taxon>Bacillati</taxon>
        <taxon>Actinomycetota</taxon>
        <taxon>Actinomycetes</taxon>
        <taxon>Mycobacteriales</taxon>
        <taxon>Nocardiaceae</taxon>
        <taxon>Nocardia</taxon>
    </lineage>
</organism>
<gene>
    <name evidence="1" type="ORF">U3653_12505</name>
</gene>
<proteinExistence type="predicted"/>
<sequence>MADNLSVELDLLERASKAWTETVDRALYKAADQIEPLKFSRIQFGIFQIPWDQYTQTAAYIQNRLREGGTEATEMGVALHRAAATYRSQDEANEGGLNKLDVDFSI</sequence>
<evidence type="ECO:0000313" key="1">
    <source>
        <dbReference type="EMBL" id="MEB3510842.1"/>
    </source>
</evidence>
<name>A0ABU6ATP6_9NOCA</name>
<dbReference type="EMBL" id="JAYKYQ010000004">
    <property type="protein sequence ID" value="MEB3510842.1"/>
    <property type="molecule type" value="Genomic_DNA"/>
</dbReference>
<dbReference type="RefSeq" id="WP_195078749.1">
    <property type="nucleotide sequence ID" value="NZ_JAYESH010000005.1"/>
</dbReference>